<reference evidence="4" key="1">
    <citation type="submission" date="2017-02" db="UniProtKB">
        <authorList>
            <consortium name="WormBaseParasite"/>
        </authorList>
    </citation>
    <scope>IDENTIFICATION</scope>
</reference>
<evidence type="ECO:0000313" key="3">
    <source>
        <dbReference type="Proteomes" id="UP000280834"/>
    </source>
</evidence>
<evidence type="ECO:0000313" key="4">
    <source>
        <dbReference type="WBParaSite" id="BTMF_0001188001-mRNA-1"/>
    </source>
</evidence>
<accession>A0A0R3QVX2</accession>
<dbReference type="Proteomes" id="UP000280834">
    <property type="component" value="Unassembled WGS sequence"/>
</dbReference>
<dbReference type="EMBL" id="UZAG01017232">
    <property type="protein sequence ID" value="VDO33606.1"/>
    <property type="molecule type" value="Genomic_DNA"/>
</dbReference>
<keyword evidence="1" id="KW-0812">Transmembrane</keyword>
<keyword evidence="1" id="KW-0472">Membrane</keyword>
<protein>
    <submittedName>
        <fullName evidence="2 4">Uncharacterized protein</fullName>
    </submittedName>
</protein>
<keyword evidence="3" id="KW-1185">Reference proteome</keyword>
<evidence type="ECO:0000256" key="1">
    <source>
        <dbReference type="SAM" id="Phobius"/>
    </source>
</evidence>
<organism evidence="4">
    <name type="scientific">Brugia timori</name>
    <dbReference type="NCBI Taxonomy" id="42155"/>
    <lineage>
        <taxon>Eukaryota</taxon>
        <taxon>Metazoa</taxon>
        <taxon>Ecdysozoa</taxon>
        <taxon>Nematoda</taxon>
        <taxon>Chromadorea</taxon>
        <taxon>Rhabditida</taxon>
        <taxon>Spirurina</taxon>
        <taxon>Spiruromorpha</taxon>
        <taxon>Filarioidea</taxon>
        <taxon>Onchocercidae</taxon>
        <taxon>Brugia</taxon>
    </lineage>
</organism>
<sequence>MKILPNGDHLVFPTISTSSSRVRLLLLCLIYTLIVFIIKAFI</sequence>
<name>A0A0R3QVX2_9BILA</name>
<dbReference type="AlphaFoldDB" id="A0A0R3QVX2"/>
<evidence type="ECO:0000313" key="2">
    <source>
        <dbReference type="EMBL" id="VDO33606.1"/>
    </source>
</evidence>
<proteinExistence type="predicted"/>
<gene>
    <name evidence="2" type="ORF">BTMF_LOCUS9908</name>
</gene>
<feature type="transmembrane region" description="Helical" evidence="1">
    <location>
        <begin position="20"/>
        <end position="41"/>
    </location>
</feature>
<keyword evidence="1" id="KW-1133">Transmembrane helix</keyword>
<reference evidence="2 3" key="2">
    <citation type="submission" date="2018-11" db="EMBL/GenBank/DDBJ databases">
        <authorList>
            <consortium name="Pathogen Informatics"/>
        </authorList>
    </citation>
    <scope>NUCLEOTIDE SEQUENCE [LARGE SCALE GENOMIC DNA]</scope>
</reference>
<dbReference type="WBParaSite" id="BTMF_0001188001-mRNA-1">
    <property type="protein sequence ID" value="BTMF_0001188001-mRNA-1"/>
    <property type="gene ID" value="BTMF_0001188001"/>
</dbReference>